<keyword evidence="5" id="KW-1185">Reference proteome</keyword>
<dbReference type="Pfam" id="PF00008">
    <property type="entry name" value="EGF"/>
    <property type="match status" value="1"/>
</dbReference>
<evidence type="ECO:0000256" key="1">
    <source>
        <dbReference type="ARBA" id="ARBA00023157"/>
    </source>
</evidence>
<keyword evidence="2" id="KW-0245">EGF-like domain</keyword>
<dbReference type="EnsemblMetazoa" id="ACUA005341-RA">
    <property type="protein sequence ID" value="ACUA005341-PA"/>
    <property type="gene ID" value="ACUA005341"/>
</dbReference>
<comment type="caution">
    <text evidence="2">Lacks conserved residue(s) required for the propagation of feature annotation.</text>
</comment>
<dbReference type="SMART" id="SM00179">
    <property type="entry name" value="EGF_CA"/>
    <property type="match status" value="1"/>
</dbReference>
<dbReference type="EMBL" id="AXCM01011609">
    <property type="status" value="NOT_ANNOTATED_CDS"/>
    <property type="molecule type" value="Genomic_DNA"/>
</dbReference>
<evidence type="ECO:0000256" key="2">
    <source>
        <dbReference type="PROSITE-ProRule" id="PRU00076"/>
    </source>
</evidence>
<dbReference type="EMBL" id="AXCM01011610">
    <property type="status" value="NOT_ANNOTATED_CDS"/>
    <property type="molecule type" value="Genomic_DNA"/>
</dbReference>
<organism evidence="4 5">
    <name type="scientific">Anopheles culicifacies</name>
    <dbReference type="NCBI Taxonomy" id="139723"/>
    <lineage>
        <taxon>Eukaryota</taxon>
        <taxon>Metazoa</taxon>
        <taxon>Ecdysozoa</taxon>
        <taxon>Arthropoda</taxon>
        <taxon>Hexapoda</taxon>
        <taxon>Insecta</taxon>
        <taxon>Pterygota</taxon>
        <taxon>Neoptera</taxon>
        <taxon>Endopterygota</taxon>
        <taxon>Diptera</taxon>
        <taxon>Nematocera</taxon>
        <taxon>Culicoidea</taxon>
        <taxon>Culicidae</taxon>
        <taxon>Anophelinae</taxon>
        <taxon>Anopheles</taxon>
        <taxon>culicifacies species complex</taxon>
    </lineage>
</organism>
<dbReference type="SMART" id="SM00181">
    <property type="entry name" value="EGF"/>
    <property type="match status" value="1"/>
</dbReference>
<evidence type="ECO:0000313" key="5">
    <source>
        <dbReference type="Proteomes" id="UP000075883"/>
    </source>
</evidence>
<sequence length="114" mass="12108">MASTEKPAPAPGRLFPTEAKDHCVSSPCIEGQCLNTPGGYYCHCPPGRAGRHCEFPRVPCEKGGPCTNGSRIESRNVTSSCESGTDPLLPPMMVDGTFVAFVKSKPTTSRFAFG</sequence>
<keyword evidence="1 2" id="KW-1015">Disulfide bond</keyword>
<evidence type="ECO:0000313" key="4">
    <source>
        <dbReference type="EnsemblMetazoa" id="ACUA005341-PA"/>
    </source>
</evidence>
<dbReference type="InterPro" id="IPR001881">
    <property type="entry name" value="EGF-like_Ca-bd_dom"/>
</dbReference>
<dbReference type="CDD" id="cd00054">
    <property type="entry name" value="EGF_CA"/>
    <property type="match status" value="1"/>
</dbReference>
<proteinExistence type="predicted"/>
<dbReference type="VEuPathDB" id="VectorBase:ACUA005341"/>
<protein>
    <recommendedName>
        <fullName evidence="3">EGF-like domain-containing protein</fullName>
    </recommendedName>
</protein>
<dbReference type="GO" id="GO:0005509">
    <property type="term" value="F:calcium ion binding"/>
    <property type="evidence" value="ECO:0007669"/>
    <property type="project" value="InterPro"/>
</dbReference>
<dbReference type="FunFam" id="2.10.25.10:FF:000756">
    <property type="entry name" value="Delta-like protein"/>
    <property type="match status" value="1"/>
</dbReference>
<dbReference type="SUPFAM" id="SSF57196">
    <property type="entry name" value="EGF/Laminin"/>
    <property type="match status" value="1"/>
</dbReference>
<dbReference type="InterPro" id="IPR000742">
    <property type="entry name" value="EGF"/>
</dbReference>
<dbReference type="PROSITE" id="PS50026">
    <property type="entry name" value="EGF_3"/>
    <property type="match status" value="1"/>
</dbReference>
<dbReference type="PROSITE" id="PS00022">
    <property type="entry name" value="EGF_1"/>
    <property type="match status" value="1"/>
</dbReference>
<dbReference type="AlphaFoldDB" id="A0A182LYY7"/>
<dbReference type="Gene3D" id="2.10.25.10">
    <property type="entry name" value="Laminin"/>
    <property type="match status" value="1"/>
</dbReference>
<name>A0A182LYY7_9DIPT</name>
<dbReference type="InterPro" id="IPR000152">
    <property type="entry name" value="EGF-type_Asp/Asn_hydroxyl_site"/>
</dbReference>
<dbReference type="STRING" id="139723.A0A182LYY7"/>
<reference evidence="4" key="2">
    <citation type="submission" date="2020-05" db="UniProtKB">
        <authorList>
            <consortium name="EnsemblMetazoa"/>
        </authorList>
    </citation>
    <scope>IDENTIFICATION</scope>
    <source>
        <strain evidence="4">A-37</strain>
    </source>
</reference>
<dbReference type="PROSITE" id="PS00010">
    <property type="entry name" value="ASX_HYDROXYL"/>
    <property type="match status" value="1"/>
</dbReference>
<dbReference type="Proteomes" id="UP000075883">
    <property type="component" value="Unassembled WGS sequence"/>
</dbReference>
<feature type="disulfide bond" evidence="2">
    <location>
        <begin position="44"/>
        <end position="53"/>
    </location>
</feature>
<feature type="domain" description="EGF-like" evidence="3">
    <location>
        <begin position="19"/>
        <end position="54"/>
    </location>
</feature>
<feature type="disulfide bond" evidence="2">
    <location>
        <begin position="23"/>
        <end position="33"/>
    </location>
</feature>
<reference evidence="5" key="1">
    <citation type="submission" date="2013-09" db="EMBL/GenBank/DDBJ databases">
        <title>The Genome Sequence of Anopheles culicifacies species A.</title>
        <authorList>
            <consortium name="The Broad Institute Genomics Platform"/>
            <person name="Neafsey D.E."/>
            <person name="Besansky N."/>
            <person name="Howell P."/>
            <person name="Walton C."/>
            <person name="Young S.K."/>
            <person name="Zeng Q."/>
            <person name="Gargeya S."/>
            <person name="Fitzgerald M."/>
            <person name="Haas B."/>
            <person name="Abouelleil A."/>
            <person name="Allen A.W."/>
            <person name="Alvarado L."/>
            <person name="Arachchi H.M."/>
            <person name="Berlin A.M."/>
            <person name="Chapman S.B."/>
            <person name="Gainer-Dewar J."/>
            <person name="Goldberg J."/>
            <person name="Griggs A."/>
            <person name="Gujja S."/>
            <person name="Hansen M."/>
            <person name="Howarth C."/>
            <person name="Imamovic A."/>
            <person name="Ireland A."/>
            <person name="Larimer J."/>
            <person name="McCowan C."/>
            <person name="Murphy C."/>
            <person name="Pearson M."/>
            <person name="Poon T.W."/>
            <person name="Priest M."/>
            <person name="Roberts A."/>
            <person name="Saif S."/>
            <person name="Shea T."/>
            <person name="Sisk P."/>
            <person name="Sykes S."/>
            <person name="Wortman J."/>
            <person name="Nusbaum C."/>
            <person name="Birren B."/>
        </authorList>
    </citation>
    <scope>NUCLEOTIDE SEQUENCE [LARGE SCALE GENOMIC DNA]</scope>
    <source>
        <strain evidence="5">A-37</strain>
    </source>
</reference>
<evidence type="ECO:0000259" key="3">
    <source>
        <dbReference type="PROSITE" id="PS50026"/>
    </source>
</evidence>
<accession>A0A182LYY7</accession>